<keyword evidence="6 7" id="KW-0472">Membrane</keyword>
<organism evidence="9 10">
    <name type="scientific">Methanococcus voltae</name>
    <dbReference type="NCBI Taxonomy" id="2188"/>
    <lineage>
        <taxon>Archaea</taxon>
        <taxon>Methanobacteriati</taxon>
        <taxon>Methanobacteriota</taxon>
        <taxon>Methanomada group</taxon>
        <taxon>Methanococci</taxon>
        <taxon>Methanococcales</taxon>
        <taxon>Methanococcaceae</taxon>
        <taxon>Methanococcus</taxon>
    </lineage>
</organism>
<dbReference type="SUPFAM" id="SSF161098">
    <property type="entry name" value="MetI-like"/>
    <property type="match status" value="1"/>
</dbReference>
<comment type="similarity">
    <text evidence="7">Belongs to the binding-protein-dependent transport system permease family.</text>
</comment>
<keyword evidence="4 7" id="KW-0812">Transmembrane</keyword>
<dbReference type="AlphaFoldDB" id="A0A8J7S5U9"/>
<evidence type="ECO:0000313" key="10">
    <source>
        <dbReference type="Proteomes" id="UP000740329"/>
    </source>
</evidence>
<dbReference type="EMBL" id="JAGGMV010000004">
    <property type="protein sequence ID" value="MBP2201948.1"/>
    <property type="molecule type" value="Genomic_DNA"/>
</dbReference>
<gene>
    <name evidence="9" type="ORF">J3E07_001388</name>
</gene>
<dbReference type="InterPro" id="IPR000515">
    <property type="entry name" value="MetI-like"/>
</dbReference>
<dbReference type="GO" id="GO:0005886">
    <property type="term" value="C:plasma membrane"/>
    <property type="evidence" value="ECO:0007669"/>
    <property type="project" value="UniProtKB-SubCell"/>
</dbReference>
<evidence type="ECO:0000256" key="7">
    <source>
        <dbReference type="RuleBase" id="RU363032"/>
    </source>
</evidence>
<dbReference type="FunFam" id="1.10.3720.10:FF:000003">
    <property type="entry name" value="Aliphatic sulfonate ABC transporter permease"/>
    <property type="match status" value="1"/>
</dbReference>
<comment type="subcellular location">
    <subcellularLocation>
        <location evidence="1 7">Cell membrane</location>
        <topology evidence="1 7">Multi-pass membrane protein</topology>
    </subcellularLocation>
</comment>
<feature type="transmembrane region" description="Helical" evidence="7">
    <location>
        <begin position="66"/>
        <end position="85"/>
    </location>
</feature>
<keyword evidence="5 7" id="KW-1133">Transmembrane helix</keyword>
<evidence type="ECO:0000313" key="9">
    <source>
        <dbReference type="EMBL" id="MBP2201948.1"/>
    </source>
</evidence>
<dbReference type="InterPro" id="IPR035906">
    <property type="entry name" value="MetI-like_sf"/>
</dbReference>
<feature type="transmembrane region" description="Helical" evidence="7">
    <location>
        <begin position="214"/>
        <end position="234"/>
    </location>
</feature>
<evidence type="ECO:0000256" key="2">
    <source>
        <dbReference type="ARBA" id="ARBA00022448"/>
    </source>
</evidence>
<sequence>MKNLKGILLPALIVVAWEVFAIYVGKPTVIPRLDAIIAVLLNPTMTLLGTGTIIDNSIISITRVLTGFLVAFAVAVPLGITMGYYKPINDIFDTFIELLRPIPPLAWVPLTLAWFGVGDVSIIFIIFIGAFFPILINTVAGVKEVPKILIEASKTLGCTGANVLKKVIIPAASPSILTGLRVGAGIAWMCVVAAEMLPGSDSGLGYLIMYAYSLSRMDIIVAAMIVIGIIGIVLDRGLRYIENKKFKWKSMVK</sequence>
<keyword evidence="2 7" id="KW-0813">Transport</keyword>
<feature type="transmembrane region" description="Helical" evidence="7">
    <location>
        <begin position="37"/>
        <end position="54"/>
    </location>
</feature>
<evidence type="ECO:0000256" key="5">
    <source>
        <dbReference type="ARBA" id="ARBA00022989"/>
    </source>
</evidence>
<dbReference type="CDD" id="cd06261">
    <property type="entry name" value="TM_PBP2"/>
    <property type="match status" value="1"/>
</dbReference>
<protein>
    <submittedName>
        <fullName evidence="9">NitT/TauT family transport system permease protein</fullName>
    </submittedName>
</protein>
<dbReference type="OrthoDB" id="50379at2157"/>
<dbReference type="Gene3D" id="1.10.3720.10">
    <property type="entry name" value="MetI-like"/>
    <property type="match status" value="1"/>
</dbReference>
<dbReference type="PROSITE" id="PS50928">
    <property type="entry name" value="ABC_TM1"/>
    <property type="match status" value="1"/>
</dbReference>
<evidence type="ECO:0000256" key="3">
    <source>
        <dbReference type="ARBA" id="ARBA00022475"/>
    </source>
</evidence>
<keyword evidence="3" id="KW-1003">Cell membrane</keyword>
<dbReference type="Proteomes" id="UP000740329">
    <property type="component" value="Unassembled WGS sequence"/>
</dbReference>
<evidence type="ECO:0000256" key="6">
    <source>
        <dbReference type="ARBA" id="ARBA00023136"/>
    </source>
</evidence>
<accession>A0A8J7S5U9</accession>
<dbReference type="PANTHER" id="PTHR30151:SF0">
    <property type="entry name" value="ABC TRANSPORTER PERMEASE PROTEIN MJ0413-RELATED"/>
    <property type="match status" value="1"/>
</dbReference>
<dbReference type="PANTHER" id="PTHR30151">
    <property type="entry name" value="ALKANE SULFONATE ABC TRANSPORTER-RELATED, MEMBRANE SUBUNIT"/>
    <property type="match status" value="1"/>
</dbReference>
<evidence type="ECO:0000259" key="8">
    <source>
        <dbReference type="PROSITE" id="PS50928"/>
    </source>
</evidence>
<evidence type="ECO:0000256" key="4">
    <source>
        <dbReference type="ARBA" id="ARBA00022692"/>
    </source>
</evidence>
<proteinExistence type="inferred from homology"/>
<dbReference type="GO" id="GO:0055085">
    <property type="term" value="P:transmembrane transport"/>
    <property type="evidence" value="ECO:0007669"/>
    <property type="project" value="InterPro"/>
</dbReference>
<dbReference type="RefSeq" id="WP_209591468.1">
    <property type="nucleotide sequence ID" value="NZ_JAGGMU010000004.1"/>
</dbReference>
<name>A0A8J7S5U9_METVO</name>
<reference evidence="9" key="1">
    <citation type="submission" date="2021-03" db="EMBL/GenBank/DDBJ databases">
        <title>Genomic Encyclopedia of Type Strains, Phase IV (KMG-V): Genome sequencing to study the core and pangenomes of soil and plant-associated prokaryotes.</title>
        <authorList>
            <person name="Whitman W."/>
        </authorList>
    </citation>
    <scope>NUCLEOTIDE SEQUENCE</scope>
    <source>
        <strain evidence="9">C4</strain>
    </source>
</reference>
<dbReference type="Pfam" id="PF00528">
    <property type="entry name" value="BPD_transp_1"/>
    <property type="match status" value="1"/>
</dbReference>
<evidence type="ECO:0000256" key="1">
    <source>
        <dbReference type="ARBA" id="ARBA00004651"/>
    </source>
</evidence>
<feature type="transmembrane region" description="Helical" evidence="7">
    <location>
        <begin position="175"/>
        <end position="194"/>
    </location>
</feature>
<feature type="transmembrane region" description="Helical" evidence="7">
    <location>
        <begin position="105"/>
        <end position="136"/>
    </location>
</feature>
<feature type="domain" description="ABC transmembrane type-1" evidence="8">
    <location>
        <begin position="61"/>
        <end position="238"/>
    </location>
</feature>
<comment type="caution">
    <text evidence="9">The sequence shown here is derived from an EMBL/GenBank/DDBJ whole genome shotgun (WGS) entry which is preliminary data.</text>
</comment>